<dbReference type="HOGENOM" id="CLU_591912_0_0_1"/>
<protein>
    <submittedName>
        <fullName evidence="2">Uncharacterized protein</fullName>
    </submittedName>
</protein>
<feature type="region of interest" description="Disordered" evidence="1">
    <location>
        <begin position="438"/>
        <end position="462"/>
    </location>
</feature>
<feature type="region of interest" description="Disordered" evidence="1">
    <location>
        <begin position="274"/>
        <end position="308"/>
    </location>
</feature>
<dbReference type="AlphaFoldDB" id="W4K4K4"/>
<feature type="region of interest" description="Disordered" evidence="1">
    <location>
        <begin position="1"/>
        <end position="30"/>
    </location>
</feature>
<reference evidence="2 3" key="1">
    <citation type="journal article" date="2012" name="New Phytol.">
        <title>Insight into trade-off between wood decay and parasitism from the genome of a fungal forest pathogen.</title>
        <authorList>
            <person name="Olson A."/>
            <person name="Aerts A."/>
            <person name="Asiegbu F."/>
            <person name="Belbahri L."/>
            <person name="Bouzid O."/>
            <person name="Broberg A."/>
            <person name="Canback B."/>
            <person name="Coutinho P.M."/>
            <person name="Cullen D."/>
            <person name="Dalman K."/>
            <person name="Deflorio G."/>
            <person name="van Diepen L.T."/>
            <person name="Dunand C."/>
            <person name="Duplessis S."/>
            <person name="Durling M."/>
            <person name="Gonthier P."/>
            <person name="Grimwood J."/>
            <person name="Fossdal C.G."/>
            <person name="Hansson D."/>
            <person name="Henrissat B."/>
            <person name="Hietala A."/>
            <person name="Himmelstrand K."/>
            <person name="Hoffmeister D."/>
            <person name="Hogberg N."/>
            <person name="James T.Y."/>
            <person name="Karlsson M."/>
            <person name="Kohler A."/>
            <person name="Kues U."/>
            <person name="Lee Y.H."/>
            <person name="Lin Y.C."/>
            <person name="Lind M."/>
            <person name="Lindquist E."/>
            <person name="Lombard V."/>
            <person name="Lucas S."/>
            <person name="Lunden K."/>
            <person name="Morin E."/>
            <person name="Murat C."/>
            <person name="Park J."/>
            <person name="Raffaello T."/>
            <person name="Rouze P."/>
            <person name="Salamov A."/>
            <person name="Schmutz J."/>
            <person name="Solheim H."/>
            <person name="Stahlberg J."/>
            <person name="Velez H."/>
            <person name="de Vries R.P."/>
            <person name="Wiebenga A."/>
            <person name="Woodward S."/>
            <person name="Yakovlev I."/>
            <person name="Garbelotto M."/>
            <person name="Martin F."/>
            <person name="Grigoriev I.V."/>
            <person name="Stenlid J."/>
        </authorList>
    </citation>
    <scope>NUCLEOTIDE SEQUENCE [LARGE SCALE GENOMIC DNA]</scope>
    <source>
        <strain evidence="2 3">TC 32-1</strain>
    </source>
</reference>
<evidence type="ECO:0000313" key="3">
    <source>
        <dbReference type="Proteomes" id="UP000030671"/>
    </source>
</evidence>
<gene>
    <name evidence="2" type="ORF">HETIRDRAFT_103482</name>
</gene>
<evidence type="ECO:0000313" key="2">
    <source>
        <dbReference type="EMBL" id="ETW79976.1"/>
    </source>
</evidence>
<proteinExistence type="predicted"/>
<dbReference type="EMBL" id="KI925460">
    <property type="protein sequence ID" value="ETW79976.1"/>
    <property type="molecule type" value="Genomic_DNA"/>
</dbReference>
<accession>W4K4K4</accession>
<dbReference type="GeneID" id="20665911"/>
<feature type="compositionally biased region" description="Pro residues" evidence="1">
    <location>
        <begin position="274"/>
        <end position="283"/>
    </location>
</feature>
<dbReference type="InParanoid" id="W4K4K4"/>
<name>W4K4K4_HETIT</name>
<dbReference type="Proteomes" id="UP000030671">
    <property type="component" value="Unassembled WGS sequence"/>
</dbReference>
<dbReference type="KEGG" id="hir:HETIRDRAFT_103482"/>
<evidence type="ECO:0000256" key="1">
    <source>
        <dbReference type="SAM" id="MobiDB-lite"/>
    </source>
</evidence>
<feature type="region of interest" description="Disordered" evidence="1">
    <location>
        <begin position="131"/>
        <end position="161"/>
    </location>
</feature>
<organism evidence="2 3">
    <name type="scientific">Heterobasidion irregulare (strain TC 32-1)</name>
    <dbReference type="NCBI Taxonomy" id="747525"/>
    <lineage>
        <taxon>Eukaryota</taxon>
        <taxon>Fungi</taxon>
        <taxon>Dikarya</taxon>
        <taxon>Basidiomycota</taxon>
        <taxon>Agaricomycotina</taxon>
        <taxon>Agaricomycetes</taxon>
        <taxon>Russulales</taxon>
        <taxon>Bondarzewiaceae</taxon>
        <taxon>Heterobasidion</taxon>
        <taxon>Heterobasidion annosum species complex</taxon>
    </lineage>
</organism>
<dbReference type="RefSeq" id="XP_009548502.1">
    <property type="nucleotide sequence ID" value="XM_009550207.1"/>
</dbReference>
<sequence>MAQETEQGEKGEKQSSAVVEKARNTAKPPGTDYSLTLFSFSFSFPFPPPARNFPIAIFVLSHSDTARPGHRPELPRPAAPSLSFLVPQPEHSAHTCCPPPHSSSAPRPVPVPTVPHISYFIPPIIQSASTPSFRPDIPPRSHPPAGACTLPPPNSEPPSLGVHTLHTKQNAHFISAGPLLEAAHITAHTGFALHAPTAHACLSVTLQDRRSLLSLMRTLNPSQRLMQTDADGRAPNVLSPSKTLQKPALTYLLFRSTLLPTYVSRDPSQLVVLPMPPRRPATPSPISERKLKPSLFDPSATTGGHENRRKRLEVVLGFNSHPARRLPARRNTTIPRFGYILRWQSSSHGAPASSNVLLGPSRCRAGCDSLVPLRSTIKALLLSHHRPTWCAASPRPASLARASRVAVANPTTPAGNCSRIPFDAQAANERHNPQAHTGQRFFVPFDQSTPGRPPSKIRVEAY</sequence>
<keyword evidence="3" id="KW-1185">Reference proteome</keyword>